<dbReference type="STRING" id="681398.PJIAN_4224"/>
<keyword evidence="1" id="KW-0472">Membrane</keyword>
<evidence type="ECO:0000313" key="3">
    <source>
        <dbReference type="Proteomes" id="UP000076586"/>
    </source>
</evidence>
<keyword evidence="3" id="KW-1185">Reference proteome</keyword>
<name>A0A161M5K3_9BACT</name>
<gene>
    <name evidence="2" type="ORF">PJIAN_4224</name>
</gene>
<dbReference type="Proteomes" id="UP000076586">
    <property type="component" value="Unassembled WGS sequence"/>
</dbReference>
<comment type="caution">
    <text evidence="2">The sequence shown here is derived from an EMBL/GenBank/DDBJ whole genome shotgun (WGS) entry which is preliminary data.</text>
</comment>
<evidence type="ECO:0000256" key="1">
    <source>
        <dbReference type="SAM" id="Phobius"/>
    </source>
</evidence>
<keyword evidence="1" id="KW-0812">Transmembrane</keyword>
<organism evidence="2 3">
    <name type="scientific">Paludibacter jiangxiensis</name>
    <dbReference type="NCBI Taxonomy" id="681398"/>
    <lineage>
        <taxon>Bacteria</taxon>
        <taxon>Pseudomonadati</taxon>
        <taxon>Bacteroidota</taxon>
        <taxon>Bacteroidia</taxon>
        <taxon>Bacteroidales</taxon>
        <taxon>Paludibacteraceae</taxon>
        <taxon>Paludibacter</taxon>
    </lineage>
</organism>
<evidence type="ECO:0000313" key="2">
    <source>
        <dbReference type="EMBL" id="GAT63683.1"/>
    </source>
</evidence>
<dbReference type="EMBL" id="BDCR01000004">
    <property type="protein sequence ID" value="GAT63683.1"/>
    <property type="molecule type" value="Genomic_DNA"/>
</dbReference>
<reference evidence="3" key="1">
    <citation type="submission" date="2016-04" db="EMBL/GenBank/DDBJ databases">
        <title>Draft genome sequence of Paludibacter jiangxiensis strain NM7.</title>
        <authorList>
            <person name="Qiu Y."/>
            <person name="Matsuura N."/>
            <person name="Ohashi A."/>
            <person name="Tourlousse M.D."/>
            <person name="Sekiguchi Y."/>
        </authorList>
    </citation>
    <scope>NUCLEOTIDE SEQUENCE [LARGE SCALE GENOMIC DNA]</scope>
    <source>
        <strain evidence="3">NM7</strain>
    </source>
</reference>
<keyword evidence="1" id="KW-1133">Transmembrane helix</keyword>
<dbReference type="AlphaFoldDB" id="A0A161M5K3"/>
<proteinExistence type="predicted"/>
<protein>
    <submittedName>
        <fullName evidence="2">Uncharacterized protein</fullName>
    </submittedName>
</protein>
<feature type="transmembrane region" description="Helical" evidence="1">
    <location>
        <begin position="12"/>
        <end position="35"/>
    </location>
</feature>
<reference evidence="3" key="2">
    <citation type="journal article" date="2017" name="Genome Announc.">
        <title>Draft genome sequence of Paludibacter jiangxiensis NM7(T), a propionate-producing fermentative bacterium.</title>
        <authorList>
            <person name="Qiu Y.-L."/>
            <person name="Tourlousse D.M."/>
            <person name="Matsuura N."/>
            <person name="Ohashi A."/>
            <person name="Sekiguchi Y."/>
        </authorList>
    </citation>
    <scope>NUCLEOTIDE SEQUENCE [LARGE SCALE GENOMIC DNA]</scope>
    <source>
        <strain evidence="3">NM7</strain>
    </source>
</reference>
<sequence length="37" mass="4398">MQFVTNGLIQSHIRMMLLFLLGLSITKILFFIIFIRE</sequence>
<accession>A0A161M5K3</accession>